<sequence>MRRYLLGTLAILLLALLGLQSCEAIKPGRVFAPEHFGMTCPEAGLCLEDPARLAEAKALRSQALRFVQSEIGPLKKAPRVLFCSTETCSQNFGMSGTKAYAVGTHGILIHPDGWQEYILRHEMIHHWQSETFGTAHVAHRLPKWYVEGMAYELSGDPRQPLPRADIEQYRMQFRAWLAAGNDWRVPPS</sequence>
<reference evidence="2" key="1">
    <citation type="submission" date="2017-05" db="EMBL/GenBank/DDBJ databases">
        <authorList>
            <person name="Rodrigo-Torres L."/>
            <person name="Arahal R. D."/>
            <person name="Lucena T."/>
        </authorList>
    </citation>
    <scope>NUCLEOTIDE SEQUENCE [LARGE SCALE GENOMIC DNA]</scope>
    <source>
        <strain evidence="2">CECT 8649</strain>
    </source>
</reference>
<dbReference type="RefSeq" id="WP_133840798.1">
    <property type="nucleotide sequence ID" value="NZ_FXXP01000002.1"/>
</dbReference>
<accession>A0A238JFE2</accession>
<protein>
    <recommendedName>
        <fullName evidence="3">Peptidase MA superfamily protein</fullName>
    </recommendedName>
</protein>
<dbReference type="PROSITE" id="PS51257">
    <property type="entry name" value="PROKAR_LIPOPROTEIN"/>
    <property type="match status" value="1"/>
</dbReference>
<organism evidence="1 2">
    <name type="scientific">Pelagimonas phthalicica</name>
    <dbReference type="NCBI Taxonomy" id="1037362"/>
    <lineage>
        <taxon>Bacteria</taxon>
        <taxon>Pseudomonadati</taxon>
        <taxon>Pseudomonadota</taxon>
        <taxon>Alphaproteobacteria</taxon>
        <taxon>Rhodobacterales</taxon>
        <taxon>Roseobacteraceae</taxon>
        <taxon>Pelagimonas</taxon>
    </lineage>
</organism>
<dbReference type="AlphaFoldDB" id="A0A238JFE2"/>
<evidence type="ECO:0000313" key="1">
    <source>
        <dbReference type="EMBL" id="SMX28934.1"/>
    </source>
</evidence>
<name>A0A238JFE2_9RHOB</name>
<dbReference type="OrthoDB" id="7866626at2"/>
<gene>
    <name evidence="1" type="ORF">TRP8649_03062</name>
</gene>
<keyword evidence="2" id="KW-1185">Reference proteome</keyword>
<evidence type="ECO:0008006" key="3">
    <source>
        <dbReference type="Google" id="ProtNLM"/>
    </source>
</evidence>
<evidence type="ECO:0000313" key="2">
    <source>
        <dbReference type="Proteomes" id="UP000225972"/>
    </source>
</evidence>
<dbReference type="EMBL" id="FXXP01000002">
    <property type="protein sequence ID" value="SMX28934.1"/>
    <property type="molecule type" value="Genomic_DNA"/>
</dbReference>
<dbReference type="Proteomes" id="UP000225972">
    <property type="component" value="Unassembled WGS sequence"/>
</dbReference>
<proteinExistence type="predicted"/>